<keyword evidence="12" id="KW-1185">Reference proteome</keyword>
<dbReference type="Proteomes" id="UP001360560">
    <property type="component" value="Unassembled WGS sequence"/>
</dbReference>
<protein>
    <submittedName>
        <fullName evidence="11">War1 protein</fullName>
    </submittedName>
</protein>
<evidence type="ECO:0000256" key="7">
    <source>
        <dbReference type="ARBA" id="ARBA00023242"/>
    </source>
</evidence>
<dbReference type="InterPro" id="IPR007219">
    <property type="entry name" value="XnlR_reg_dom"/>
</dbReference>
<dbReference type="RefSeq" id="XP_064850108.1">
    <property type="nucleotide sequence ID" value="XM_064994036.1"/>
</dbReference>
<comment type="subcellular location">
    <subcellularLocation>
        <location evidence="1">Nucleus</location>
    </subcellularLocation>
</comment>
<feature type="coiled-coil region" evidence="8">
    <location>
        <begin position="52"/>
        <end position="79"/>
    </location>
</feature>
<dbReference type="PROSITE" id="PS50048">
    <property type="entry name" value="ZN2_CY6_FUNGAL_2"/>
    <property type="match status" value="1"/>
</dbReference>
<evidence type="ECO:0000259" key="10">
    <source>
        <dbReference type="PROSITE" id="PS50048"/>
    </source>
</evidence>
<dbReference type="SMART" id="SM00066">
    <property type="entry name" value="GAL4"/>
    <property type="match status" value="1"/>
</dbReference>
<evidence type="ECO:0000313" key="12">
    <source>
        <dbReference type="Proteomes" id="UP001360560"/>
    </source>
</evidence>
<proteinExistence type="predicted"/>
<dbReference type="Pfam" id="PF00172">
    <property type="entry name" value="Zn_clus"/>
    <property type="match status" value="1"/>
</dbReference>
<dbReference type="GO" id="GO:0000981">
    <property type="term" value="F:DNA-binding transcription factor activity, RNA polymerase II-specific"/>
    <property type="evidence" value="ECO:0007669"/>
    <property type="project" value="InterPro"/>
</dbReference>
<organism evidence="11 12">
    <name type="scientific">Saccharomycopsis crataegensis</name>
    <dbReference type="NCBI Taxonomy" id="43959"/>
    <lineage>
        <taxon>Eukaryota</taxon>
        <taxon>Fungi</taxon>
        <taxon>Dikarya</taxon>
        <taxon>Ascomycota</taxon>
        <taxon>Saccharomycotina</taxon>
        <taxon>Saccharomycetes</taxon>
        <taxon>Saccharomycopsidaceae</taxon>
        <taxon>Saccharomycopsis</taxon>
    </lineage>
</organism>
<dbReference type="InterPro" id="IPR036864">
    <property type="entry name" value="Zn2-C6_fun-type_DNA-bd_sf"/>
</dbReference>
<evidence type="ECO:0000256" key="4">
    <source>
        <dbReference type="ARBA" id="ARBA00023015"/>
    </source>
</evidence>
<sequence>MNPSNPRNRTVACVSCHKSKVKCIQEDPDKPCLRCQKSGKECIIDPKQLKKRQKLNATIPQYEEQIKKLMEELRQKDEVISSLSYSKNRTALHLPSETGDIQDKSSIPSPPDLNKTNAGKTLISSIINTPSPDEEVSNTLEKSGNAVNLSAASSVTSAVRDDSQIKPNNTTATANMQSGQSIKQANNHFLPNFYQQQQAHASYILNCQTQQNLISELRSINSINLQKYYNVSSTFSSIGKQREAILRVDYLAETDVIGKGLLTAEEVRSRLNLYMTHMYSRFSVVSIFDESNNDNNSTSQLTVDENFDIEEFRRKSPFLFIVILAISSIIIPSTQVHVNLQLVIKATEILSHEVLIVGSKSIELLQSMLLMCIWYDSGELFQHRRYHLVNSLCVSMAQDLGLSGKLTYYFSKIENIVKRAPLSDVSQSLHSRKLALTVYVTNLSFCMFLKRESASKWTSYLEECYEILVHTEEQKHNNYKKLAIFAKMHSCFEKVYQTLHRSEFDPFNVNDARSRYIITDLYNSLLQVKRQIPEDDHCFLMYYYSIEAYLFEPSLHRVLLSDNNVGKTAKPNSADKDKDDSADSKNNNQIQFSTHMIAAIGNCANSCIKGIMCYKKLTYEQVASLPLIAQTRIFYICGMLIRLRYLSLMGPKFSELAILPDTLLTNIHDFLEINYNVSKSYPYNYFLPKSRLVLILALQTYSTQVKETLQNKYNITSDNINDFDNQKPYDPEINDELIANSQMNPSDIRPLTHAALWSPHNRRIVNHYQQPPQKPAAEHAGAENLPNPFEFNRSSSASYNTNAAFPILGSNSNLPRQSLRDIYNDPVFNTNPASATMRIVDSNATNSPQTGTPVGGIVSTANPDAHAPVINGRFEGSSADGVVRSPVERENMGTASATNNINLIDFLFDNSGTANNVGINQPTGTNNGLASTAAGKNNGDNKGMFAAAASVNGNPSNVPLKPSMDMLSTTSDALANCNLEGKPESYSYWTLNDNIWNDLLMGVDFGSNGALGNNFYANSFGNFGTINDNNTSNDSSNNNNGNATGI</sequence>
<evidence type="ECO:0000256" key="8">
    <source>
        <dbReference type="SAM" id="Coils"/>
    </source>
</evidence>
<dbReference type="AlphaFoldDB" id="A0AAV5QE51"/>
<feature type="region of interest" description="Disordered" evidence="9">
    <location>
        <begin position="770"/>
        <end position="793"/>
    </location>
</feature>
<keyword evidence="2" id="KW-0479">Metal-binding</keyword>
<dbReference type="PANTHER" id="PTHR31845">
    <property type="entry name" value="FINGER DOMAIN PROTEIN, PUTATIVE-RELATED"/>
    <property type="match status" value="1"/>
</dbReference>
<gene>
    <name evidence="11" type="ORF">DASC09_004330</name>
</gene>
<reference evidence="11 12" key="1">
    <citation type="journal article" date="2023" name="Elife">
        <title>Identification of key yeast species and microbe-microbe interactions impacting larval growth of Drosophila in the wild.</title>
        <authorList>
            <person name="Mure A."/>
            <person name="Sugiura Y."/>
            <person name="Maeda R."/>
            <person name="Honda K."/>
            <person name="Sakurai N."/>
            <person name="Takahashi Y."/>
            <person name="Watada M."/>
            <person name="Katoh T."/>
            <person name="Gotoh A."/>
            <person name="Gotoh Y."/>
            <person name="Taniguchi I."/>
            <person name="Nakamura K."/>
            <person name="Hayashi T."/>
            <person name="Katayama T."/>
            <person name="Uemura T."/>
            <person name="Hattori Y."/>
        </authorList>
    </citation>
    <scope>NUCLEOTIDE SEQUENCE [LARGE SCALE GENOMIC DNA]</scope>
    <source>
        <strain evidence="11 12">SC-9</strain>
    </source>
</reference>
<evidence type="ECO:0000256" key="1">
    <source>
        <dbReference type="ARBA" id="ARBA00004123"/>
    </source>
</evidence>
<keyword evidence="8" id="KW-0175">Coiled coil</keyword>
<evidence type="ECO:0000313" key="11">
    <source>
        <dbReference type="EMBL" id="GMM33108.1"/>
    </source>
</evidence>
<dbReference type="PROSITE" id="PS00463">
    <property type="entry name" value="ZN2_CY6_FUNGAL_1"/>
    <property type="match status" value="1"/>
</dbReference>
<dbReference type="SUPFAM" id="SSF57701">
    <property type="entry name" value="Zn2/Cys6 DNA-binding domain"/>
    <property type="match status" value="1"/>
</dbReference>
<dbReference type="GO" id="GO:0005634">
    <property type="term" value="C:nucleus"/>
    <property type="evidence" value="ECO:0007669"/>
    <property type="project" value="UniProtKB-SubCell"/>
</dbReference>
<dbReference type="Pfam" id="PF04082">
    <property type="entry name" value="Fungal_trans"/>
    <property type="match status" value="1"/>
</dbReference>
<dbReference type="GeneID" id="90071087"/>
<evidence type="ECO:0000256" key="3">
    <source>
        <dbReference type="ARBA" id="ARBA00022833"/>
    </source>
</evidence>
<evidence type="ECO:0000256" key="2">
    <source>
        <dbReference type="ARBA" id="ARBA00022723"/>
    </source>
</evidence>
<accession>A0AAV5QE51</accession>
<comment type="caution">
    <text evidence="11">The sequence shown here is derived from an EMBL/GenBank/DDBJ whole genome shotgun (WGS) entry which is preliminary data.</text>
</comment>
<evidence type="ECO:0000256" key="5">
    <source>
        <dbReference type="ARBA" id="ARBA00023125"/>
    </source>
</evidence>
<dbReference type="Gene3D" id="4.10.240.10">
    <property type="entry name" value="Zn(2)-C6 fungal-type DNA-binding domain"/>
    <property type="match status" value="1"/>
</dbReference>
<dbReference type="CDD" id="cd12148">
    <property type="entry name" value="fungal_TF_MHR"/>
    <property type="match status" value="1"/>
</dbReference>
<keyword evidence="6" id="KW-0804">Transcription</keyword>
<dbReference type="GO" id="GO:0006351">
    <property type="term" value="P:DNA-templated transcription"/>
    <property type="evidence" value="ECO:0007669"/>
    <property type="project" value="InterPro"/>
</dbReference>
<evidence type="ECO:0000256" key="6">
    <source>
        <dbReference type="ARBA" id="ARBA00023163"/>
    </source>
</evidence>
<dbReference type="CDD" id="cd00067">
    <property type="entry name" value="GAL4"/>
    <property type="match status" value="1"/>
</dbReference>
<keyword evidence="3" id="KW-0862">Zinc</keyword>
<evidence type="ECO:0000256" key="9">
    <source>
        <dbReference type="SAM" id="MobiDB-lite"/>
    </source>
</evidence>
<dbReference type="InterPro" id="IPR001138">
    <property type="entry name" value="Zn2Cys6_DnaBD"/>
</dbReference>
<dbReference type="PANTHER" id="PTHR31845:SF10">
    <property type="entry name" value="ZN(II)2CYS6 TRANSCRIPTION FACTOR (EUROFUNG)"/>
    <property type="match status" value="1"/>
</dbReference>
<dbReference type="GO" id="GO:0008270">
    <property type="term" value="F:zinc ion binding"/>
    <property type="evidence" value="ECO:0007669"/>
    <property type="project" value="InterPro"/>
</dbReference>
<dbReference type="InterPro" id="IPR051089">
    <property type="entry name" value="prtT"/>
</dbReference>
<dbReference type="GO" id="GO:0000976">
    <property type="term" value="F:transcription cis-regulatory region binding"/>
    <property type="evidence" value="ECO:0007669"/>
    <property type="project" value="TreeGrafter"/>
</dbReference>
<feature type="domain" description="Zn(2)-C6 fungal-type" evidence="10">
    <location>
        <begin position="12"/>
        <end position="44"/>
    </location>
</feature>
<keyword evidence="4" id="KW-0805">Transcription regulation</keyword>
<dbReference type="EMBL" id="BTFZ01000001">
    <property type="protein sequence ID" value="GMM33108.1"/>
    <property type="molecule type" value="Genomic_DNA"/>
</dbReference>
<name>A0AAV5QE51_9ASCO</name>
<keyword evidence="7" id="KW-0539">Nucleus</keyword>
<feature type="region of interest" description="Disordered" evidence="9">
    <location>
        <begin position="94"/>
        <end position="118"/>
    </location>
</feature>
<keyword evidence="5" id="KW-0238">DNA-binding</keyword>